<evidence type="ECO:0000259" key="3">
    <source>
        <dbReference type="PROSITE" id="PS51724"/>
    </source>
</evidence>
<comment type="caution">
    <text evidence="4">The sequence shown here is derived from an EMBL/GenBank/DDBJ whole genome shotgun (WGS) entry which is preliminary data.</text>
</comment>
<proteinExistence type="predicted"/>
<dbReference type="Proteomes" id="UP000664835">
    <property type="component" value="Unassembled WGS sequence"/>
</dbReference>
<keyword evidence="5" id="KW-1185">Reference proteome</keyword>
<dbReference type="RefSeq" id="WP_208149449.1">
    <property type="nucleotide sequence ID" value="NZ_JAGETV010000011.1"/>
</dbReference>
<evidence type="ECO:0000256" key="1">
    <source>
        <dbReference type="SAM" id="MobiDB-lite"/>
    </source>
</evidence>
<keyword evidence="2" id="KW-1133">Transmembrane helix</keyword>
<evidence type="ECO:0000313" key="4">
    <source>
        <dbReference type="EMBL" id="MBO1927428.1"/>
    </source>
</evidence>
<dbReference type="EMBL" id="JAGETV010000011">
    <property type="protein sequence ID" value="MBO1927428.1"/>
    <property type="molecule type" value="Genomic_DNA"/>
</dbReference>
<keyword evidence="2" id="KW-0812">Transmembrane</keyword>
<feature type="compositionally biased region" description="Polar residues" evidence="1">
    <location>
        <begin position="1"/>
        <end position="13"/>
    </location>
</feature>
<feature type="transmembrane region" description="Helical" evidence="2">
    <location>
        <begin position="52"/>
        <end position="70"/>
    </location>
</feature>
<organism evidence="4 5">
    <name type="scientific">Thiomicrorhabdus marina</name>
    <dbReference type="NCBI Taxonomy" id="2818442"/>
    <lineage>
        <taxon>Bacteria</taxon>
        <taxon>Pseudomonadati</taxon>
        <taxon>Pseudomonadota</taxon>
        <taxon>Gammaproteobacteria</taxon>
        <taxon>Thiotrichales</taxon>
        <taxon>Piscirickettsiaceae</taxon>
        <taxon>Thiomicrorhabdus</taxon>
    </lineage>
</organism>
<dbReference type="InterPro" id="IPR007730">
    <property type="entry name" value="SPOR-like_dom"/>
</dbReference>
<accession>A0ABS3Q5Q7</accession>
<sequence length="257" mass="28947">MTSPLSDTTNQPSRQEEPNSEMTPVEAHAKSANEPTLLSILSGDDDVVKNRLVGALVWILLLLWFVPSWYSDPAYQQQPKLEQANHHQTVVIKPLVKPPEVIAEEQAKAAHAAKLKKEQEERDRQVRLERERIAQQAAAEKQIAKVQSAPQSKEQTAQSVTTVKRKTSTDKAYIAKLATFEDKRLLDAAVAKAKKAGYQLVYKSFPKTQGGKTYLLFSLRTEMYDSYDKAQKAKQNLDKILRLKGSYVQSIDLKSQN</sequence>
<reference evidence="4 5" key="1">
    <citation type="submission" date="2021-03" db="EMBL/GenBank/DDBJ databases">
        <title>Thiomicrorhabdus sp.nov.,novel sulfur-oxidizing bacteria isolated from coastal sediment.</title>
        <authorList>
            <person name="Liu X."/>
        </authorList>
    </citation>
    <scope>NUCLEOTIDE SEQUENCE [LARGE SCALE GENOMIC DNA]</scope>
    <source>
        <strain evidence="4 5">6S2-11</strain>
    </source>
</reference>
<dbReference type="PROSITE" id="PS51724">
    <property type="entry name" value="SPOR"/>
    <property type="match status" value="1"/>
</dbReference>
<feature type="domain" description="SPOR" evidence="3">
    <location>
        <begin position="167"/>
        <end position="250"/>
    </location>
</feature>
<protein>
    <recommendedName>
        <fullName evidence="3">SPOR domain-containing protein</fullName>
    </recommendedName>
</protein>
<name>A0ABS3Q5Q7_9GAMM</name>
<evidence type="ECO:0000313" key="5">
    <source>
        <dbReference type="Proteomes" id="UP000664835"/>
    </source>
</evidence>
<feature type="region of interest" description="Disordered" evidence="1">
    <location>
        <begin position="1"/>
        <end position="31"/>
    </location>
</feature>
<gene>
    <name evidence="4" type="ORF">J3998_07540</name>
</gene>
<evidence type="ECO:0000256" key="2">
    <source>
        <dbReference type="SAM" id="Phobius"/>
    </source>
</evidence>
<keyword evidence="2" id="KW-0472">Membrane</keyword>